<evidence type="ECO:0000313" key="2">
    <source>
        <dbReference type="Proteomes" id="UP001165960"/>
    </source>
</evidence>
<protein>
    <submittedName>
        <fullName evidence="1">Uncharacterized protein</fullName>
    </submittedName>
</protein>
<sequence>MKSTTKNQSNFFLRHVETSACKPGQIPEEKHPQPNPGSILRSLAEHLLASTANSSKQQYFSIYLSPSAQINTPSERCFLPWDFQKTRST</sequence>
<accession>A0ACC2SBJ9</accession>
<proteinExistence type="predicted"/>
<evidence type="ECO:0000313" key="1">
    <source>
        <dbReference type="EMBL" id="KAJ9059719.1"/>
    </source>
</evidence>
<name>A0ACC2SBJ9_9FUNG</name>
<dbReference type="EMBL" id="QTSX02005473">
    <property type="protein sequence ID" value="KAJ9059719.1"/>
    <property type="molecule type" value="Genomic_DNA"/>
</dbReference>
<dbReference type="Proteomes" id="UP001165960">
    <property type="component" value="Unassembled WGS sequence"/>
</dbReference>
<gene>
    <name evidence="1" type="ORF">DSO57_1038571</name>
</gene>
<organism evidence="1 2">
    <name type="scientific">Entomophthora muscae</name>
    <dbReference type="NCBI Taxonomy" id="34485"/>
    <lineage>
        <taxon>Eukaryota</taxon>
        <taxon>Fungi</taxon>
        <taxon>Fungi incertae sedis</taxon>
        <taxon>Zoopagomycota</taxon>
        <taxon>Entomophthoromycotina</taxon>
        <taxon>Entomophthoromycetes</taxon>
        <taxon>Entomophthorales</taxon>
        <taxon>Entomophthoraceae</taxon>
        <taxon>Entomophthora</taxon>
    </lineage>
</organism>
<comment type="caution">
    <text evidence="1">The sequence shown here is derived from an EMBL/GenBank/DDBJ whole genome shotgun (WGS) entry which is preliminary data.</text>
</comment>
<keyword evidence="2" id="KW-1185">Reference proteome</keyword>
<reference evidence="1" key="1">
    <citation type="submission" date="2022-04" db="EMBL/GenBank/DDBJ databases">
        <title>Genome of the entomopathogenic fungus Entomophthora muscae.</title>
        <authorList>
            <person name="Elya C."/>
            <person name="Lovett B.R."/>
            <person name="Lee E."/>
            <person name="Macias A.M."/>
            <person name="Hajek A.E."/>
            <person name="De Bivort B.L."/>
            <person name="Kasson M.T."/>
            <person name="De Fine Licht H.H."/>
            <person name="Stajich J.E."/>
        </authorList>
    </citation>
    <scope>NUCLEOTIDE SEQUENCE</scope>
    <source>
        <strain evidence="1">Berkeley</strain>
    </source>
</reference>